<keyword evidence="5 7" id="KW-1133">Transmembrane helix</keyword>
<name>A0A6J4E3R3_9PSED</name>
<dbReference type="InterPro" id="IPR007353">
    <property type="entry name" value="DUF421"/>
</dbReference>
<dbReference type="EMBL" id="BQKM01000021">
    <property type="protein sequence ID" value="GJN55817.1"/>
    <property type="molecule type" value="Genomic_DNA"/>
</dbReference>
<dbReference type="PANTHER" id="PTHR34582:SF6">
    <property type="entry name" value="UPF0702 TRANSMEMBRANE PROTEIN YCAP"/>
    <property type="match status" value="1"/>
</dbReference>
<evidence type="ECO:0000313" key="12">
    <source>
        <dbReference type="Proteomes" id="UP001054892"/>
    </source>
</evidence>
<sequence>MSPFDWQRILIDQFPLGFLAEVALRALFAFMVVFAFLKISGRRGVRQISLFEVLVILTLGSAAGDVSFYEDVPLLPILVVFVTLLVLYRVTTYAMEHSRRFGAWLEGEPVVIIRDGLYDIDALARHNISSDEFFMELRRQSVEHLGQVRLAILEVNGDVSLYFFDDSEVREGLSVLPRQLRQTVERPSEDGLYACNRCGFTQRLARGQEAHCPRCDGHAWSHALGRKHQASPVEAHA</sequence>
<gene>
    <name evidence="9" type="ORF">TUM18999_20770</name>
    <name evidence="10" type="ORF">TUM20286_55690</name>
</gene>
<keyword evidence="6 7" id="KW-0472">Membrane</keyword>
<evidence type="ECO:0000256" key="1">
    <source>
        <dbReference type="ARBA" id="ARBA00004651"/>
    </source>
</evidence>
<evidence type="ECO:0000256" key="5">
    <source>
        <dbReference type="ARBA" id="ARBA00022989"/>
    </source>
</evidence>
<reference evidence="9 11" key="1">
    <citation type="submission" date="2020-05" db="EMBL/GenBank/DDBJ databases">
        <title>Characterization of novel class B3 metallo-beta-lactamase from novel Pseudomonas species.</title>
        <authorList>
            <person name="Yamada K."/>
            <person name="Aoki K."/>
            <person name="Ishii Y."/>
        </authorList>
    </citation>
    <scope>NUCLEOTIDE SEQUENCE [LARGE SCALE GENOMIC DNA]</scope>
    <source>
        <strain evidence="9 11">TUM18999</strain>
        <strain evidence="10 12">TUM20286</strain>
    </source>
</reference>
<comment type="similarity">
    <text evidence="2">Belongs to the UPF0702 family.</text>
</comment>
<keyword evidence="12" id="KW-1185">Reference proteome</keyword>
<dbReference type="RefSeq" id="WP_173178427.1">
    <property type="nucleotide sequence ID" value="NZ_AP023189.1"/>
</dbReference>
<dbReference type="KEGG" id="ptw:TUM18999_20770"/>
<accession>A0A6J4E3R3</accession>
<keyword evidence="4 7" id="KW-0812">Transmembrane</keyword>
<protein>
    <submittedName>
        <fullName evidence="9">DUF421 domain-containing protein</fullName>
    </submittedName>
</protein>
<evidence type="ECO:0000256" key="2">
    <source>
        <dbReference type="ARBA" id="ARBA00006448"/>
    </source>
</evidence>
<dbReference type="Gene3D" id="3.30.240.20">
    <property type="entry name" value="bsu07140 like domains"/>
    <property type="match status" value="1"/>
</dbReference>
<dbReference type="PANTHER" id="PTHR34582">
    <property type="entry name" value="UPF0702 TRANSMEMBRANE PROTEIN YCAP"/>
    <property type="match status" value="1"/>
</dbReference>
<evidence type="ECO:0000259" key="8">
    <source>
        <dbReference type="Pfam" id="PF04239"/>
    </source>
</evidence>
<dbReference type="EMBL" id="AP023189">
    <property type="protein sequence ID" value="BCG23886.1"/>
    <property type="molecule type" value="Genomic_DNA"/>
</dbReference>
<dbReference type="Proteomes" id="UP000509383">
    <property type="component" value="Chromosome"/>
</dbReference>
<dbReference type="InterPro" id="IPR023090">
    <property type="entry name" value="UPF0702_alpha/beta_dom_sf"/>
</dbReference>
<keyword evidence="3" id="KW-1003">Cell membrane</keyword>
<evidence type="ECO:0000256" key="6">
    <source>
        <dbReference type="ARBA" id="ARBA00023136"/>
    </source>
</evidence>
<proteinExistence type="inferred from homology"/>
<dbReference type="Pfam" id="PF04239">
    <property type="entry name" value="DUF421"/>
    <property type="match status" value="1"/>
</dbReference>
<dbReference type="AlphaFoldDB" id="A0A6J4E3R3"/>
<dbReference type="GO" id="GO:0005886">
    <property type="term" value="C:plasma membrane"/>
    <property type="evidence" value="ECO:0007669"/>
    <property type="project" value="UniProtKB-SubCell"/>
</dbReference>
<evidence type="ECO:0000256" key="4">
    <source>
        <dbReference type="ARBA" id="ARBA00022692"/>
    </source>
</evidence>
<feature type="transmembrane region" description="Helical" evidence="7">
    <location>
        <begin position="74"/>
        <end position="91"/>
    </location>
</feature>
<organism evidence="9 11">
    <name type="scientific">Pseudomonas tohonis</name>
    <dbReference type="NCBI Taxonomy" id="2725477"/>
    <lineage>
        <taxon>Bacteria</taxon>
        <taxon>Pseudomonadati</taxon>
        <taxon>Pseudomonadota</taxon>
        <taxon>Gammaproteobacteria</taxon>
        <taxon>Pseudomonadales</taxon>
        <taxon>Pseudomonadaceae</taxon>
        <taxon>Pseudomonas</taxon>
    </lineage>
</organism>
<evidence type="ECO:0000256" key="7">
    <source>
        <dbReference type="SAM" id="Phobius"/>
    </source>
</evidence>
<evidence type="ECO:0000313" key="11">
    <source>
        <dbReference type="Proteomes" id="UP000509383"/>
    </source>
</evidence>
<feature type="domain" description="YetF C-terminal" evidence="8">
    <location>
        <begin position="97"/>
        <end position="166"/>
    </location>
</feature>
<evidence type="ECO:0000256" key="3">
    <source>
        <dbReference type="ARBA" id="ARBA00022475"/>
    </source>
</evidence>
<evidence type="ECO:0000313" key="9">
    <source>
        <dbReference type="EMBL" id="BCG23886.1"/>
    </source>
</evidence>
<feature type="transmembrane region" description="Helical" evidence="7">
    <location>
        <begin position="16"/>
        <end position="37"/>
    </location>
</feature>
<dbReference type="Proteomes" id="UP001054892">
    <property type="component" value="Unassembled WGS sequence"/>
</dbReference>
<feature type="transmembrane region" description="Helical" evidence="7">
    <location>
        <begin position="49"/>
        <end position="68"/>
    </location>
</feature>
<evidence type="ECO:0000313" key="10">
    <source>
        <dbReference type="EMBL" id="GJN55817.1"/>
    </source>
</evidence>
<comment type="subcellular location">
    <subcellularLocation>
        <location evidence="1">Cell membrane</location>
        <topology evidence="1">Multi-pass membrane protein</topology>
    </subcellularLocation>
</comment>